<reference evidence="1 2" key="1">
    <citation type="submission" date="2015-05" db="EMBL/GenBank/DDBJ databases">
        <title>Photobacterium galathea sp. nov.</title>
        <authorList>
            <person name="Machado H."/>
            <person name="Gram L."/>
        </authorList>
    </citation>
    <scope>NUCLEOTIDE SEQUENCE [LARGE SCALE GENOMIC DNA]</scope>
    <source>
        <strain evidence="1 2">CGMCC 1.12159</strain>
    </source>
</reference>
<dbReference type="STRING" id="1195763.ABT56_07620"/>
<evidence type="ECO:0000313" key="1">
    <source>
        <dbReference type="EMBL" id="KLV07006.1"/>
    </source>
</evidence>
<protein>
    <submittedName>
        <fullName evidence="1">Uncharacterized protein</fullName>
    </submittedName>
</protein>
<accession>A0A0J1H5N0</accession>
<proteinExistence type="predicted"/>
<organism evidence="1 2">
    <name type="scientific">Photobacterium aquae</name>
    <dbReference type="NCBI Taxonomy" id="1195763"/>
    <lineage>
        <taxon>Bacteria</taxon>
        <taxon>Pseudomonadati</taxon>
        <taxon>Pseudomonadota</taxon>
        <taxon>Gammaproteobacteria</taxon>
        <taxon>Vibrionales</taxon>
        <taxon>Vibrionaceae</taxon>
        <taxon>Photobacterium</taxon>
    </lineage>
</organism>
<dbReference type="Proteomes" id="UP000036097">
    <property type="component" value="Unassembled WGS sequence"/>
</dbReference>
<sequence length="64" mass="7524">MWGIRREIAKENFDLDQILNKSEQVATDVFANVSIWKNSSKTTFQSQLFYCIRSRKKLKITLAL</sequence>
<keyword evidence="2" id="KW-1185">Reference proteome</keyword>
<name>A0A0J1H5N0_9GAMM</name>
<comment type="caution">
    <text evidence="1">The sequence shown here is derived from an EMBL/GenBank/DDBJ whole genome shotgun (WGS) entry which is preliminary data.</text>
</comment>
<dbReference type="AlphaFoldDB" id="A0A0J1H5N0"/>
<dbReference type="EMBL" id="LDOT01000007">
    <property type="protein sequence ID" value="KLV07006.1"/>
    <property type="molecule type" value="Genomic_DNA"/>
</dbReference>
<dbReference type="PATRIC" id="fig|1195763.3.peg.1630"/>
<evidence type="ECO:0000313" key="2">
    <source>
        <dbReference type="Proteomes" id="UP000036097"/>
    </source>
</evidence>
<gene>
    <name evidence="1" type="ORF">ABT56_07620</name>
</gene>